<dbReference type="GO" id="GO:0006281">
    <property type="term" value="P:DNA repair"/>
    <property type="evidence" value="ECO:0007669"/>
    <property type="project" value="UniProtKB-KW"/>
</dbReference>
<evidence type="ECO:0000256" key="7">
    <source>
        <dbReference type="ARBA" id="ARBA00022801"/>
    </source>
</evidence>
<dbReference type="Pfam" id="PF02581">
    <property type="entry name" value="TMP-TENI"/>
    <property type="match status" value="1"/>
</dbReference>
<dbReference type="PRINTS" id="PR00502">
    <property type="entry name" value="NUDIXFAMILY"/>
</dbReference>
<dbReference type="Pfam" id="PF00293">
    <property type="entry name" value="NUDIX"/>
    <property type="match status" value="1"/>
</dbReference>
<evidence type="ECO:0000256" key="15">
    <source>
        <dbReference type="ARBA" id="ARBA00041979"/>
    </source>
</evidence>
<gene>
    <name evidence="19" type="ORF">HQ393_09400</name>
</gene>
<comment type="catalytic activity">
    <reaction evidence="11">
        <text>8-oxo-GTP + H2O = 8-oxo-GMP + diphosphate + H(+)</text>
        <dbReference type="Rhea" id="RHEA:67616"/>
        <dbReference type="ChEBI" id="CHEBI:15377"/>
        <dbReference type="ChEBI" id="CHEBI:15378"/>
        <dbReference type="ChEBI" id="CHEBI:33019"/>
        <dbReference type="ChEBI" id="CHEBI:143553"/>
        <dbReference type="ChEBI" id="CHEBI:145694"/>
    </reaction>
</comment>
<dbReference type="NCBIfam" id="NF006530">
    <property type="entry name" value="PRK08999.1"/>
    <property type="match status" value="1"/>
</dbReference>
<evidence type="ECO:0000256" key="11">
    <source>
        <dbReference type="ARBA" id="ARBA00036904"/>
    </source>
</evidence>
<dbReference type="InterPro" id="IPR000086">
    <property type="entry name" value="NUDIX_hydrolase_dom"/>
</dbReference>
<keyword evidence="5" id="KW-0479">Metal-binding</keyword>
<dbReference type="GO" id="GO:0044716">
    <property type="term" value="F:8-oxo-GDP phosphatase activity"/>
    <property type="evidence" value="ECO:0007669"/>
    <property type="project" value="TreeGrafter"/>
</dbReference>
<keyword evidence="6" id="KW-0227">DNA damage</keyword>
<dbReference type="GO" id="GO:0044715">
    <property type="term" value="F:8-oxo-dGDP phosphatase activity"/>
    <property type="evidence" value="ECO:0007669"/>
    <property type="project" value="TreeGrafter"/>
</dbReference>
<dbReference type="InterPro" id="IPR020084">
    <property type="entry name" value="NUDIX_hydrolase_CS"/>
</dbReference>
<dbReference type="EMBL" id="CP058627">
    <property type="protein sequence ID" value="QLG88445.1"/>
    <property type="molecule type" value="Genomic_DNA"/>
</dbReference>
<dbReference type="InterPro" id="IPR013785">
    <property type="entry name" value="Aldolase_TIM"/>
</dbReference>
<dbReference type="Proteomes" id="UP000509597">
    <property type="component" value="Chromosome"/>
</dbReference>
<dbReference type="SUPFAM" id="SSF51391">
    <property type="entry name" value="Thiamin phosphate synthase"/>
    <property type="match status" value="1"/>
</dbReference>
<keyword evidence="7 17" id="KW-0378">Hydrolase</keyword>
<keyword evidence="3" id="KW-0515">Mutator protein</keyword>
<comment type="cofactor">
    <cofactor evidence="1">
        <name>Mg(2+)</name>
        <dbReference type="ChEBI" id="CHEBI:18420"/>
    </cofactor>
</comment>
<protein>
    <recommendedName>
        <fullName evidence="13">8-oxo-dGTP diphosphatase</fullName>
        <ecNumber evidence="12">3.6.1.55</ecNumber>
    </recommendedName>
    <alternativeName>
        <fullName evidence="16">7,8-dihydro-8-oxoguanine-triphosphatase</fullName>
    </alternativeName>
    <alternativeName>
        <fullName evidence="15">Mutator protein MutT</fullName>
    </alternativeName>
    <alternativeName>
        <fullName evidence="14">dGTP pyrophosphohydrolase</fullName>
    </alternativeName>
</protein>
<dbReference type="GO" id="GO:0046872">
    <property type="term" value="F:metal ion binding"/>
    <property type="evidence" value="ECO:0007669"/>
    <property type="project" value="UniProtKB-KW"/>
</dbReference>
<evidence type="ECO:0000256" key="17">
    <source>
        <dbReference type="RuleBase" id="RU003476"/>
    </source>
</evidence>
<evidence type="ECO:0000256" key="12">
    <source>
        <dbReference type="ARBA" id="ARBA00038905"/>
    </source>
</evidence>
<keyword evidence="4" id="KW-0235">DNA replication</keyword>
<keyword evidence="9" id="KW-0234">DNA repair</keyword>
<evidence type="ECO:0000256" key="2">
    <source>
        <dbReference type="ARBA" id="ARBA00005582"/>
    </source>
</evidence>
<evidence type="ECO:0000256" key="9">
    <source>
        <dbReference type="ARBA" id="ARBA00023204"/>
    </source>
</evidence>
<evidence type="ECO:0000259" key="18">
    <source>
        <dbReference type="PROSITE" id="PS51462"/>
    </source>
</evidence>
<dbReference type="PROSITE" id="PS00893">
    <property type="entry name" value="NUDIX_BOX"/>
    <property type="match status" value="1"/>
</dbReference>
<comment type="similarity">
    <text evidence="2 17">Belongs to the Nudix hydrolase family.</text>
</comment>
<keyword evidence="8" id="KW-0460">Magnesium</keyword>
<dbReference type="RefSeq" id="WP_179354960.1">
    <property type="nucleotide sequence ID" value="NZ_CP058627.1"/>
</dbReference>
<proteinExistence type="inferred from homology"/>
<dbReference type="GO" id="GO:0006260">
    <property type="term" value="P:DNA replication"/>
    <property type="evidence" value="ECO:0007669"/>
    <property type="project" value="UniProtKB-KW"/>
</dbReference>
<evidence type="ECO:0000313" key="19">
    <source>
        <dbReference type="EMBL" id="QLG88445.1"/>
    </source>
</evidence>
<dbReference type="PANTHER" id="PTHR47707">
    <property type="entry name" value="8-OXO-DGTP DIPHOSPHATASE"/>
    <property type="match status" value="1"/>
</dbReference>
<accession>A0A7H9BIH9</accession>
<dbReference type="InterPro" id="IPR047127">
    <property type="entry name" value="MutT-like"/>
</dbReference>
<dbReference type="GO" id="GO:0035539">
    <property type="term" value="F:8-oxo-7,8-dihydrodeoxyguanosine triphosphate pyrophosphatase activity"/>
    <property type="evidence" value="ECO:0007669"/>
    <property type="project" value="UniProtKB-EC"/>
</dbReference>
<evidence type="ECO:0000256" key="16">
    <source>
        <dbReference type="ARBA" id="ARBA00042798"/>
    </source>
</evidence>
<feature type="domain" description="Nudix hydrolase" evidence="18">
    <location>
        <begin position="5"/>
        <end position="133"/>
    </location>
</feature>
<evidence type="ECO:0000256" key="4">
    <source>
        <dbReference type="ARBA" id="ARBA00022705"/>
    </source>
</evidence>
<dbReference type="KEGG" id="chiz:HQ393_09400"/>
<dbReference type="InterPro" id="IPR036206">
    <property type="entry name" value="ThiamineP_synth_sf"/>
</dbReference>
<keyword evidence="20" id="KW-1185">Reference proteome</keyword>
<evidence type="ECO:0000256" key="13">
    <source>
        <dbReference type="ARBA" id="ARBA00040794"/>
    </source>
</evidence>
<name>A0A7H9BIH9_9NEIS</name>
<evidence type="ECO:0000256" key="1">
    <source>
        <dbReference type="ARBA" id="ARBA00001946"/>
    </source>
</evidence>
<dbReference type="EC" id="3.6.1.55" evidence="12"/>
<dbReference type="CDD" id="cd03425">
    <property type="entry name" value="NUDIX_MutT_NudA_like"/>
    <property type="match status" value="1"/>
</dbReference>
<evidence type="ECO:0000256" key="6">
    <source>
        <dbReference type="ARBA" id="ARBA00022763"/>
    </source>
</evidence>
<dbReference type="SUPFAM" id="SSF55811">
    <property type="entry name" value="Nudix"/>
    <property type="match status" value="1"/>
</dbReference>
<dbReference type="PANTHER" id="PTHR47707:SF1">
    <property type="entry name" value="NUDIX HYDROLASE FAMILY PROTEIN"/>
    <property type="match status" value="1"/>
</dbReference>
<evidence type="ECO:0000256" key="8">
    <source>
        <dbReference type="ARBA" id="ARBA00022842"/>
    </source>
</evidence>
<dbReference type="GO" id="GO:0009228">
    <property type="term" value="P:thiamine biosynthetic process"/>
    <property type="evidence" value="ECO:0007669"/>
    <property type="project" value="UniProtKB-KW"/>
</dbReference>
<dbReference type="GO" id="GO:0008413">
    <property type="term" value="F:8-oxo-7,8-dihydroguanosine triphosphate pyrophosphatase activity"/>
    <property type="evidence" value="ECO:0007669"/>
    <property type="project" value="TreeGrafter"/>
</dbReference>
<dbReference type="CDD" id="cd00564">
    <property type="entry name" value="TMP_TenI"/>
    <property type="match status" value="1"/>
</dbReference>
<evidence type="ECO:0000256" key="5">
    <source>
        <dbReference type="ARBA" id="ARBA00022723"/>
    </source>
</evidence>
<reference evidence="19 20" key="1">
    <citation type="submission" date="2020-07" db="EMBL/GenBank/DDBJ databases">
        <title>Complete genome sequence of Chitinibacter sp. 2T18.</title>
        <authorList>
            <person name="Bae J.-W."/>
            <person name="Choi J.-W."/>
        </authorList>
    </citation>
    <scope>NUCLEOTIDE SEQUENCE [LARGE SCALE GENOMIC DNA]</scope>
    <source>
        <strain evidence="19 20">2T18</strain>
    </source>
</reference>
<evidence type="ECO:0000256" key="10">
    <source>
        <dbReference type="ARBA" id="ARBA00035861"/>
    </source>
</evidence>
<organism evidence="19 20">
    <name type="scientific">Chitinibacter bivalviorum</name>
    <dbReference type="NCBI Taxonomy" id="2739434"/>
    <lineage>
        <taxon>Bacteria</taxon>
        <taxon>Pseudomonadati</taxon>
        <taxon>Pseudomonadota</taxon>
        <taxon>Betaproteobacteria</taxon>
        <taxon>Neisseriales</taxon>
        <taxon>Chitinibacteraceae</taxon>
        <taxon>Chitinibacter</taxon>
    </lineage>
</organism>
<evidence type="ECO:0000313" key="20">
    <source>
        <dbReference type="Proteomes" id="UP000509597"/>
    </source>
</evidence>
<dbReference type="InterPro" id="IPR015797">
    <property type="entry name" value="NUDIX_hydrolase-like_dom_sf"/>
</dbReference>
<dbReference type="InterPro" id="IPR020476">
    <property type="entry name" value="Nudix_hydrolase"/>
</dbReference>
<evidence type="ECO:0000256" key="14">
    <source>
        <dbReference type="ARBA" id="ARBA00041592"/>
    </source>
</evidence>
<dbReference type="AlphaFoldDB" id="A0A7H9BIH9"/>
<dbReference type="PROSITE" id="PS51462">
    <property type="entry name" value="NUDIX"/>
    <property type="match status" value="1"/>
</dbReference>
<dbReference type="InterPro" id="IPR022998">
    <property type="entry name" value="ThiamineP_synth_TenI"/>
</dbReference>
<comment type="catalytic activity">
    <reaction evidence="10">
        <text>8-oxo-dGTP + H2O = 8-oxo-dGMP + diphosphate + H(+)</text>
        <dbReference type="Rhea" id="RHEA:31575"/>
        <dbReference type="ChEBI" id="CHEBI:15377"/>
        <dbReference type="ChEBI" id="CHEBI:15378"/>
        <dbReference type="ChEBI" id="CHEBI:33019"/>
        <dbReference type="ChEBI" id="CHEBI:63224"/>
        <dbReference type="ChEBI" id="CHEBI:77896"/>
        <dbReference type="EC" id="3.6.1.55"/>
    </reaction>
</comment>
<evidence type="ECO:0000256" key="3">
    <source>
        <dbReference type="ARBA" id="ARBA00022457"/>
    </source>
</evidence>
<dbReference type="Gene3D" id="3.20.20.70">
    <property type="entry name" value="Aldolase class I"/>
    <property type="match status" value="1"/>
</dbReference>
<sequence length="315" mass="34345">MTSRKITRVAAAILIQPDGQFLLASRPIGKPYAGYWEFPGGKLEAGEAAIDALARELHEELGIEVKQATPWLCQRFDYPHALVELSFFKVTAWEGDLHAREGQLFAWQKPMQLTVSPILPANGPILRGLAMNETLLFSPAGLIGEADFLERAKLHWQAGPAWLVLREPQLDTQQYRQLCLKLAQIPRPHGGMLIGHGELSTLVDLPLDGVHLTSRQLMALQQRPAQFNWVGASTHNESELAQANRLGLDYTVLGHVCASASHPDQAPLGWTQFADLLAQGWSSPCFAIGGQSMATLAQAQAAGAQGVAILSAAWR</sequence>
<dbReference type="Gene3D" id="3.90.79.10">
    <property type="entry name" value="Nucleoside Triphosphate Pyrophosphohydrolase"/>
    <property type="match status" value="1"/>
</dbReference>